<dbReference type="NCBIfam" id="TIGR01256">
    <property type="entry name" value="modA"/>
    <property type="match status" value="1"/>
</dbReference>
<evidence type="ECO:0000256" key="3">
    <source>
        <dbReference type="ARBA" id="ARBA00022729"/>
    </source>
</evidence>
<comment type="caution">
    <text evidence="5">The sequence shown here is derived from an EMBL/GenBank/DDBJ whole genome shotgun (WGS) entry which is preliminary data.</text>
</comment>
<dbReference type="PANTHER" id="PTHR30632:SF17">
    <property type="entry name" value="MOLYBDATE-BINDING PROTEIN MODA"/>
    <property type="match status" value="1"/>
</dbReference>
<dbReference type="GO" id="GO:0030288">
    <property type="term" value="C:outer membrane-bounded periplasmic space"/>
    <property type="evidence" value="ECO:0007669"/>
    <property type="project" value="TreeGrafter"/>
</dbReference>
<dbReference type="PATRIC" id="fig|1429043.3.peg.3308"/>
<dbReference type="GO" id="GO:0015689">
    <property type="term" value="P:molybdate ion transport"/>
    <property type="evidence" value="ECO:0007669"/>
    <property type="project" value="InterPro"/>
</dbReference>
<keyword evidence="2 4" id="KW-0479">Metal-binding</keyword>
<accession>A0A0D2JUF4</accession>
<feature type="binding site" evidence="4">
    <location>
        <position position="142"/>
    </location>
    <ligand>
        <name>molybdate</name>
        <dbReference type="ChEBI" id="CHEBI:36264"/>
    </ligand>
</feature>
<sequence length="225" mass="24511">MLLYSGAGLRQPVEEVVRLFQSETGIKVRIDFAGSGRLMARYLASGKGDVFLPGSHYYVNKLKDKGELTWSRQVVLHVPVVGFPLSGKVKISSFTDLTKPGLKVGLGDPKAMALGRTAEDILTASGLREGVLKNTVVRAATVKQLVLYLLKGNVDAAIVARADVVQKKDKLGMIEIDPSWYKPEIVTAAILKASKQKKKAKKLAVFISSPEAVKVFNRYGFLPVK</sequence>
<dbReference type="InterPro" id="IPR005950">
    <property type="entry name" value="ModA"/>
</dbReference>
<dbReference type="Pfam" id="PF13531">
    <property type="entry name" value="SBP_bac_11"/>
    <property type="match status" value="1"/>
</dbReference>
<dbReference type="STRING" id="1429043.X474_15650"/>
<name>A0A0D2JUF4_9BACT</name>
<dbReference type="PANTHER" id="PTHR30632">
    <property type="entry name" value="MOLYBDATE-BINDING PERIPLASMIC PROTEIN"/>
    <property type="match status" value="1"/>
</dbReference>
<dbReference type="InterPro" id="IPR050682">
    <property type="entry name" value="ModA/WtpA"/>
</dbReference>
<dbReference type="GO" id="GO:0030973">
    <property type="term" value="F:molybdate ion binding"/>
    <property type="evidence" value="ECO:0007669"/>
    <property type="project" value="TreeGrafter"/>
</dbReference>
<dbReference type="InParanoid" id="A0A0D2JUF4"/>
<keyword evidence="6" id="KW-1185">Reference proteome</keyword>
<dbReference type="Gene3D" id="3.40.190.10">
    <property type="entry name" value="Periplasmic binding protein-like II"/>
    <property type="match status" value="2"/>
</dbReference>
<dbReference type="FunCoup" id="A0A0D2JUF4">
    <property type="interactions" value="256"/>
</dbReference>
<dbReference type="GO" id="GO:0046872">
    <property type="term" value="F:metal ion binding"/>
    <property type="evidence" value="ECO:0007669"/>
    <property type="project" value="UniProtKB-KW"/>
</dbReference>
<gene>
    <name evidence="5" type="ORF">X474_15650</name>
</gene>
<organism evidence="5 6">
    <name type="scientific">Dethiosulfatarculus sandiegensis</name>
    <dbReference type="NCBI Taxonomy" id="1429043"/>
    <lineage>
        <taxon>Bacteria</taxon>
        <taxon>Pseudomonadati</taxon>
        <taxon>Thermodesulfobacteriota</taxon>
        <taxon>Desulfarculia</taxon>
        <taxon>Desulfarculales</taxon>
        <taxon>Desulfarculaceae</taxon>
        <taxon>Dethiosulfatarculus</taxon>
    </lineage>
</organism>
<protein>
    <recommendedName>
        <fullName evidence="7">Molybdenum ABC transporter substrate-binding protein</fullName>
    </recommendedName>
</protein>
<evidence type="ECO:0000256" key="4">
    <source>
        <dbReference type="PIRSR" id="PIRSR004846-1"/>
    </source>
</evidence>
<dbReference type="SUPFAM" id="SSF53850">
    <property type="entry name" value="Periplasmic binding protein-like II"/>
    <property type="match status" value="1"/>
</dbReference>
<keyword evidence="4" id="KW-0500">Molybdenum</keyword>
<dbReference type="Proteomes" id="UP000032233">
    <property type="component" value="Unassembled WGS sequence"/>
</dbReference>
<comment type="similarity">
    <text evidence="1">Belongs to the bacterial solute-binding protein ModA family.</text>
</comment>
<evidence type="ECO:0000313" key="6">
    <source>
        <dbReference type="Proteomes" id="UP000032233"/>
    </source>
</evidence>
<dbReference type="PIRSF" id="PIRSF004846">
    <property type="entry name" value="ModA"/>
    <property type="match status" value="1"/>
</dbReference>
<feature type="binding site" evidence="4">
    <location>
        <position position="35"/>
    </location>
    <ligand>
        <name>molybdate</name>
        <dbReference type="ChEBI" id="CHEBI:36264"/>
    </ligand>
</feature>
<keyword evidence="3" id="KW-0732">Signal</keyword>
<evidence type="ECO:0008006" key="7">
    <source>
        <dbReference type="Google" id="ProtNLM"/>
    </source>
</evidence>
<evidence type="ECO:0000256" key="1">
    <source>
        <dbReference type="ARBA" id="ARBA00009175"/>
    </source>
</evidence>
<proteinExistence type="inferred from homology"/>
<dbReference type="EMBL" id="AZAC01000018">
    <property type="protein sequence ID" value="KIX13130.1"/>
    <property type="molecule type" value="Genomic_DNA"/>
</dbReference>
<evidence type="ECO:0000256" key="2">
    <source>
        <dbReference type="ARBA" id="ARBA00022723"/>
    </source>
</evidence>
<evidence type="ECO:0000313" key="5">
    <source>
        <dbReference type="EMBL" id="KIX13130.1"/>
    </source>
</evidence>
<dbReference type="AlphaFoldDB" id="A0A0D2JUF4"/>
<reference evidence="5 6" key="1">
    <citation type="submission" date="2013-11" db="EMBL/GenBank/DDBJ databases">
        <title>Metagenomic analysis of a methanogenic consortium involved in long chain n-alkane degradation.</title>
        <authorList>
            <person name="Davidova I.A."/>
            <person name="Callaghan A.V."/>
            <person name="Wawrik B."/>
            <person name="Pruitt S."/>
            <person name="Marks C."/>
            <person name="Duncan K.E."/>
            <person name="Suflita J.M."/>
        </authorList>
    </citation>
    <scope>NUCLEOTIDE SEQUENCE [LARGE SCALE GENOMIC DNA]</scope>
    <source>
        <strain evidence="5 6">SPR</strain>
    </source>
</reference>